<dbReference type="GO" id="GO:0016538">
    <property type="term" value="F:cyclin-dependent protein serine/threonine kinase regulator activity"/>
    <property type="evidence" value="ECO:0007669"/>
    <property type="project" value="InterPro"/>
</dbReference>
<dbReference type="InterPro" id="IPR006671">
    <property type="entry name" value="Cyclin_N"/>
</dbReference>
<dbReference type="InterPro" id="IPR043198">
    <property type="entry name" value="Cyclin/Ssn8"/>
</dbReference>
<feature type="domain" description="Cyclin-like" evidence="2">
    <location>
        <begin position="162"/>
        <end position="267"/>
    </location>
</feature>
<evidence type="ECO:0000259" key="2">
    <source>
        <dbReference type="SMART" id="SM00385"/>
    </source>
</evidence>
<dbReference type="Proteomes" id="UP000663827">
    <property type="component" value="Unassembled WGS sequence"/>
</dbReference>
<dbReference type="EMBL" id="CAJNJQ010002959">
    <property type="protein sequence ID" value="CAE7189338.1"/>
    <property type="molecule type" value="Genomic_DNA"/>
</dbReference>
<dbReference type="AlphaFoldDB" id="A0A8H3E6L4"/>
<keyword evidence="1" id="KW-0195">Cyclin</keyword>
<dbReference type="Pfam" id="PF00134">
    <property type="entry name" value="Cyclin_N"/>
    <property type="match status" value="1"/>
</dbReference>
<organism evidence="3 4">
    <name type="scientific">Rhizoctonia solani</name>
    <dbReference type="NCBI Taxonomy" id="456999"/>
    <lineage>
        <taxon>Eukaryota</taxon>
        <taxon>Fungi</taxon>
        <taxon>Dikarya</taxon>
        <taxon>Basidiomycota</taxon>
        <taxon>Agaricomycotina</taxon>
        <taxon>Agaricomycetes</taxon>
        <taxon>Cantharellales</taxon>
        <taxon>Ceratobasidiaceae</taxon>
        <taxon>Rhizoctonia</taxon>
    </lineage>
</organism>
<proteinExistence type="inferred from homology"/>
<evidence type="ECO:0000313" key="4">
    <source>
        <dbReference type="Proteomes" id="UP000663827"/>
    </source>
</evidence>
<reference evidence="3" key="1">
    <citation type="submission" date="2021-01" db="EMBL/GenBank/DDBJ databases">
        <authorList>
            <person name="Kaushik A."/>
        </authorList>
    </citation>
    <scope>NUCLEOTIDE SEQUENCE</scope>
    <source>
        <strain evidence="3">AG5</strain>
    </source>
</reference>
<dbReference type="SUPFAM" id="SSF47954">
    <property type="entry name" value="Cyclin-like"/>
    <property type="match status" value="2"/>
</dbReference>
<name>A0A8H3E6L4_9AGAM</name>
<protein>
    <recommendedName>
        <fullName evidence="2">Cyclin-like domain-containing protein</fullName>
    </recommendedName>
</protein>
<dbReference type="GO" id="GO:0006357">
    <property type="term" value="P:regulation of transcription by RNA polymerase II"/>
    <property type="evidence" value="ECO:0007669"/>
    <property type="project" value="InterPro"/>
</dbReference>
<gene>
    <name evidence="3" type="ORF">RDB_LOCUS125568</name>
</gene>
<evidence type="ECO:0000256" key="1">
    <source>
        <dbReference type="RuleBase" id="RU000383"/>
    </source>
</evidence>
<feature type="domain" description="Cyclin-like" evidence="2">
    <location>
        <begin position="38"/>
        <end position="149"/>
    </location>
</feature>
<accession>A0A8H3E6L4</accession>
<dbReference type="CDD" id="cd20532">
    <property type="entry name" value="CYCLIN_CCNL_rpt1"/>
    <property type="match status" value="1"/>
</dbReference>
<comment type="caution">
    <text evidence="3">The sequence shown here is derived from an EMBL/GenBank/DDBJ whole genome shotgun (WGS) entry which is preliminary data.</text>
</comment>
<dbReference type="SMART" id="SM00385">
    <property type="entry name" value="CYCLIN"/>
    <property type="match status" value="2"/>
</dbReference>
<dbReference type="InterPro" id="IPR036915">
    <property type="entry name" value="Cyclin-like_sf"/>
</dbReference>
<dbReference type="PANTHER" id="PTHR10026">
    <property type="entry name" value="CYCLIN"/>
    <property type="match status" value="1"/>
</dbReference>
<dbReference type="InterPro" id="IPR013763">
    <property type="entry name" value="Cyclin-like_dom"/>
</dbReference>
<sequence>MSTVPYPLATLAQISQTPSRSDGIPKEIEEGLRAYGCKLIQQAGLLLKQNQVAMSTAQILFQRFWYVTSFKQFSVSDIGMGALYLASKLEECPVRMRDLINVFDLLLARAKHGLQTDQQSFRYTPMGYFDATFYDAKDALVVAEMQILKRLGFDVRARLPYGTMVNYAQVLNLTDAKGKNGDGVPQLAWSYLNDALQTPVYALYPVSTIACAALHLAVRQAGIPLPGDRITKSTHTPIPNNDAPDTTQDEALLREQQLRRALELRTRETRENEEPSWYTLFDVDREDLEAVAGWIMRLYQPQKPTHGKIIAELIVGGKKAVRAWVDEHAETV</sequence>
<dbReference type="PIRSF" id="PIRSF036580">
    <property type="entry name" value="Cyclin_L"/>
    <property type="match status" value="1"/>
</dbReference>
<evidence type="ECO:0000313" key="3">
    <source>
        <dbReference type="EMBL" id="CAE7189338.1"/>
    </source>
</evidence>
<dbReference type="Gene3D" id="1.10.472.10">
    <property type="entry name" value="Cyclin-like"/>
    <property type="match status" value="2"/>
</dbReference>
<comment type="similarity">
    <text evidence="1">Belongs to the cyclin family.</text>
</comment>